<dbReference type="InParanoid" id="A0A2P5IBA8"/>
<dbReference type="EMBL" id="MAVT02000088">
    <property type="protein sequence ID" value="POS79795.1"/>
    <property type="molecule type" value="Genomic_DNA"/>
</dbReference>
<name>A0A2P5IBA8_DIAHE</name>
<gene>
    <name evidence="1" type="ORF">DHEL01_v201800</name>
</gene>
<dbReference type="AlphaFoldDB" id="A0A2P5IBA8"/>
<evidence type="ECO:0000313" key="2">
    <source>
        <dbReference type="Proteomes" id="UP000094444"/>
    </source>
</evidence>
<evidence type="ECO:0000313" key="1">
    <source>
        <dbReference type="EMBL" id="POS79795.1"/>
    </source>
</evidence>
<comment type="caution">
    <text evidence="1">The sequence shown here is derived from an EMBL/GenBank/DDBJ whole genome shotgun (WGS) entry which is preliminary data.</text>
</comment>
<sequence length="146" mass="16043">MRVLYAELTVWLDKIYADGWQPGQFIDTPFEASTLVTHKPRGFPMGILAEFCRGKSQVGGNNPGIAIGTRPLNKKLGLALVDLNLCRYSINGAPAAPIADLKVTLAPKLLKSFAERNAEDAHHQRQPQHSSTATRAWNMTLIFCIA</sequence>
<dbReference type="OrthoDB" id="10465195at2759"/>
<reference evidence="1" key="1">
    <citation type="submission" date="2017-09" db="EMBL/GenBank/DDBJ databases">
        <title>Polyketide synthases of a Diaporthe helianthi virulent isolate.</title>
        <authorList>
            <person name="Baroncelli R."/>
        </authorList>
    </citation>
    <scope>NUCLEOTIDE SEQUENCE [LARGE SCALE GENOMIC DNA]</scope>
    <source>
        <strain evidence="1">7/96</strain>
    </source>
</reference>
<protein>
    <submittedName>
        <fullName evidence="1">Uncharacterized protein</fullName>
    </submittedName>
</protein>
<proteinExistence type="predicted"/>
<accession>A0A2P5IBA8</accession>
<organism evidence="1 2">
    <name type="scientific">Diaporthe helianthi</name>
    <dbReference type="NCBI Taxonomy" id="158607"/>
    <lineage>
        <taxon>Eukaryota</taxon>
        <taxon>Fungi</taxon>
        <taxon>Dikarya</taxon>
        <taxon>Ascomycota</taxon>
        <taxon>Pezizomycotina</taxon>
        <taxon>Sordariomycetes</taxon>
        <taxon>Sordariomycetidae</taxon>
        <taxon>Diaporthales</taxon>
        <taxon>Diaporthaceae</taxon>
        <taxon>Diaporthe</taxon>
    </lineage>
</organism>
<dbReference type="Proteomes" id="UP000094444">
    <property type="component" value="Unassembled WGS sequence"/>
</dbReference>
<keyword evidence="2" id="KW-1185">Reference proteome</keyword>